<dbReference type="Proteomes" id="UP000315364">
    <property type="component" value="Chromosome"/>
</dbReference>
<dbReference type="KEGG" id="dea:FPZ08_15600"/>
<accession>A0A5B8LX27</accession>
<name>A0A5B8LX27_9HYPH</name>
<protein>
    <submittedName>
        <fullName evidence="1">Uncharacterized protein</fullName>
    </submittedName>
</protein>
<proteinExistence type="predicted"/>
<keyword evidence="2" id="KW-1185">Reference proteome</keyword>
<dbReference type="EMBL" id="CP042304">
    <property type="protein sequence ID" value="QDZ12042.1"/>
    <property type="molecule type" value="Genomic_DNA"/>
</dbReference>
<sequence>MTQMIDRLNHSDELVAIAEKASLYALLQQALRRQRIPQQVPARLYDDLGIPPSQRPDFTLHVR</sequence>
<gene>
    <name evidence="1" type="ORF">FPZ08_15600</name>
</gene>
<dbReference type="AlphaFoldDB" id="A0A5B8LX27"/>
<evidence type="ECO:0000313" key="1">
    <source>
        <dbReference type="EMBL" id="QDZ12042.1"/>
    </source>
</evidence>
<dbReference type="RefSeq" id="WP_146290854.1">
    <property type="nucleotide sequence ID" value="NZ_CP042304.1"/>
</dbReference>
<reference evidence="1 2" key="1">
    <citation type="submission" date="2019-07" db="EMBL/GenBank/DDBJ databases">
        <title>Full genome sequence of Devosia sp. Gsoil 520.</title>
        <authorList>
            <person name="Im W.-T."/>
        </authorList>
    </citation>
    <scope>NUCLEOTIDE SEQUENCE [LARGE SCALE GENOMIC DNA]</scope>
    <source>
        <strain evidence="1 2">Gsoil 520</strain>
    </source>
</reference>
<organism evidence="1 2">
    <name type="scientific">Devosia ginsengisoli</name>
    <dbReference type="NCBI Taxonomy" id="400770"/>
    <lineage>
        <taxon>Bacteria</taxon>
        <taxon>Pseudomonadati</taxon>
        <taxon>Pseudomonadota</taxon>
        <taxon>Alphaproteobacteria</taxon>
        <taxon>Hyphomicrobiales</taxon>
        <taxon>Devosiaceae</taxon>
        <taxon>Devosia</taxon>
    </lineage>
</organism>
<evidence type="ECO:0000313" key="2">
    <source>
        <dbReference type="Proteomes" id="UP000315364"/>
    </source>
</evidence>